<evidence type="ECO:0008006" key="3">
    <source>
        <dbReference type="Google" id="ProtNLM"/>
    </source>
</evidence>
<dbReference type="PROSITE" id="PS51257">
    <property type="entry name" value="PROKAR_LIPOPROTEIN"/>
    <property type="match status" value="1"/>
</dbReference>
<dbReference type="RefSeq" id="WP_306106031.1">
    <property type="nucleotide sequence ID" value="NZ_CP120988.1"/>
</dbReference>
<gene>
    <name evidence="1" type="ORF">P8A19_06940</name>
</gene>
<name>A0ABY9IIV3_9ACTN</name>
<organism evidence="1 2">
    <name type="scientific">Streptomyces poriferorum</name>
    <dbReference type="NCBI Taxonomy" id="2798799"/>
    <lineage>
        <taxon>Bacteria</taxon>
        <taxon>Bacillati</taxon>
        <taxon>Actinomycetota</taxon>
        <taxon>Actinomycetes</taxon>
        <taxon>Kitasatosporales</taxon>
        <taxon>Streptomycetaceae</taxon>
        <taxon>Streptomyces</taxon>
    </lineage>
</organism>
<protein>
    <recommendedName>
        <fullName evidence="3">GerMN domain-containing protein</fullName>
    </recommendedName>
</protein>
<evidence type="ECO:0000313" key="2">
    <source>
        <dbReference type="Proteomes" id="UP001235744"/>
    </source>
</evidence>
<accession>A0ABY9IIV3</accession>
<dbReference type="Proteomes" id="UP001235744">
    <property type="component" value="Chromosome"/>
</dbReference>
<keyword evidence="2" id="KW-1185">Reference proteome</keyword>
<evidence type="ECO:0000313" key="1">
    <source>
        <dbReference type="EMBL" id="WLQ55193.1"/>
    </source>
</evidence>
<proteinExistence type="predicted"/>
<sequence length="178" mass="18341">MRRGRVLGALLPLTLLAAGCGIRATEVVEAGEPAIVQVAPAGQLGMVLYFVSSSTASRVMPVVRYAEWAENGSGSGLTYGEKPPAGAAKALGLLFAGPNRAERDAGLRSELPDRRIKIGVELSAQGVRVALNTQVTGLSEPARQQLFCTAAQARTADRGEAVTVTGTDGVIGPARCAV</sequence>
<dbReference type="EMBL" id="CP120988">
    <property type="protein sequence ID" value="WLQ55193.1"/>
    <property type="molecule type" value="Genomic_DNA"/>
</dbReference>
<reference evidence="1 2" key="1">
    <citation type="submission" date="2023-03" db="EMBL/GenBank/DDBJ databases">
        <title>Isolation and description of six Streptomyces strains from soil environments, able to metabolize different microbial glucans.</title>
        <authorList>
            <person name="Widen T."/>
            <person name="Larsbrink J."/>
        </authorList>
    </citation>
    <scope>NUCLEOTIDE SEQUENCE [LARGE SCALE GENOMIC DNA]</scope>
    <source>
        <strain evidence="1 2">Alt2</strain>
    </source>
</reference>